<organism evidence="1">
    <name type="scientific">Hexamita inflata</name>
    <dbReference type="NCBI Taxonomy" id="28002"/>
    <lineage>
        <taxon>Eukaryota</taxon>
        <taxon>Metamonada</taxon>
        <taxon>Diplomonadida</taxon>
        <taxon>Hexamitidae</taxon>
        <taxon>Hexamitinae</taxon>
        <taxon>Hexamita</taxon>
    </lineage>
</organism>
<keyword evidence="3" id="KW-1185">Reference proteome</keyword>
<protein>
    <submittedName>
        <fullName evidence="2">Hypothetical_protein</fullName>
    </submittedName>
</protein>
<comment type="caution">
    <text evidence="1">The sequence shown here is derived from an EMBL/GenBank/DDBJ whole genome shotgun (WGS) entry which is preliminary data.</text>
</comment>
<proteinExistence type="predicted"/>
<reference evidence="2 3" key="2">
    <citation type="submission" date="2024-07" db="EMBL/GenBank/DDBJ databases">
        <authorList>
            <person name="Akdeniz Z."/>
        </authorList>
    </citation>
    <scope>NUCLEOTIDE SEQUENCE [LARGE SCALE GENOMIC DNA]</scope>
</reference>
<evidence type="ECO:0000313" key="2">
    <source>
        <dbReference type="EMBL" id="CAL5996136.1"/>
    </source>
</evidence>
<gene>
    <name evidence="2" type="ORF">HINF_LOCUS14588</name>
    <name evidence="1" type="ORF">HINF_LOCUS59045</name>
</gene>
<dbReference type="EMBL" id="CATOUU010001090">
    <property type="protein sequence ID" value="CAI9971400.1"/>
    <property type="molecule type" value="Genomic_DNA"/>
</dbReference>
<dbReference type="AlphaFoldDB" id="A0AA86R6D1"/>
<name>A0AA86R6D1_9EUKA</name>
<reference evidence="1" key="1">
    <citation type="submission" date="2023-06" db="EMBL/GenBank/DDBJ databases">
        <authorList>
            <person name="Kurt Z."/>
        </authorList>
    </citation>
    <scope>NUCLEOTIDE SEQUENCE</scope>
</reference>
<dbReference type="Proteomes" id="UP001642409">
    <property type="component" value="Unassembled WGS sequence"/>
</dbReference>
<evidence type="ECO:0000313" key="1">
    <source>
        <dbReference type="EMBL" id="CAI9971400.1"/>
    </source>
</evidence>
<evidence type="ECO:0000313" key="3">
    <source>
        <dbReference type="Proteomes" id="UP001642409"/>
    </source>
</evidence>
<dbReference type="EMBL" id="CAXDID020000034">
    <property type="protein sequence ID" value="CAL5996136.1"/>
    <property type="molecule type" value="Genomic_DNA"/>
</dbReference>
<sequence length="113" mass="13081">MQEFLQKLNYESQCTQQLCEEVDEINQSESLILLSQQMKIKSLEKENLQIDSDIKVIRNALNAQDKQFDGEINEVALELQTEQVRLLKQIQEADMQISKVSKEIQVIIQGNSQ</sequence>
<accession>A0AA86R6D1</accession>